<dbReference type="AlphaFoldDB" id="A0A6H5IHY4"/>
<proteinExistence type="predicted"/>
<evidence type="ECO:0000313" key="1">
    <source>
        <dbReference type="EMBL" id="CAB0037769.1"/>
    </source>
</evidence>
<name>A0A6H5IHY4_9HYME</name>
<gene>
    <name evidence="1" type="ORF">TBRA_LOCUS9581</name>
</gene>
<keyword evidence="2" id="KW-1185">Reference proteome</keyword>
<reference evidence="1 2" key="1">
    <citation type="submission" date="2020-02" db="EMBL/GenBank/DDBJ databases">
        <authorList>
            <person name="Ferguson B K."/>
        </authorList>
    </citation>
    <scope>NUCLEOTIDE SEQUENCE [LARGE SCALE GENOMIC DNA]</scope>
</reference>
<dbReference type="Proteomes" id="UP000479190">
    <property type="component" value="Unassembled WGS sequence"/>
</dbReference>
<dbReference type="EMBL" id="CADCXV010000867">
    <property type="protein sequence ID" value="CAB0037769.1"/>
    <property type="molecule type" value="Genomic_DNA"/>
</dbReference>
<sequence>MNERRREGTLMIFVGDFYNARLERKKPCLQREYTKSFGKALAHLASLYEVDTKTGDKFASEYKRQDCCNYTPCISLCARRQGRSERRTNLPTVNATHSSCKCMPRAARECVYSVSRQLIHSVTLLFSGTGTKYIEIDRARQRKKKRIRSLTYDLEYLHGDRTAHKISRADVLPVLHLNDEQSRRCKRRSYICEARIGTLWLLARAPRALSVAFQLPKHS</sequence>
<accession>A0A6H5IHY4</accession>
<protein>
    <submittedName>
        <fullName evidence="1">Uncharacterized protein</fullName>
    </submittedName>
</protein>
<evidence type="ECO:0000313" key="2">
    <source>
        <dbReference type="Proteomes" id="UP000479190"/>
    </source>
</evidence>
<organism evidence="1 2">
    <name type="scientific">Trichogramma brassicae</name>
    <dbReference type="NCBI Taxonomy" id="86971"/>
    <lineage>
        <taxon>Eukaryota</taxon>
        <taxon>Metazoa</taxon>
        <taxon>Ecdysozoa</taxon>
        <taxon>Arthropoda</taxon>
        <taxon>Hexapoda</taxon>
        <taxon>Insecta</taxon>
        <taxon>Pterygota</taxon>
        <taxon>Neoptera</taxon>
        <taxon>Endopterygota</taxon>
        <taxon>Hymenoptera</taxon>
        <taxon>Apocrita</taxon>
        <taxon>Proctotrupomorpha</taxon>
        <taxon>Chalcidoidea</taxon>
        <taxon>Trichogrammatidae</taxon>
        <taxon>Trichogramma</taxon>
    </lineage>
</organism>